<dbReference type="EMBL" id="JYIT01000085">
    <property type="protein sequence ID" value="KJL18850.1"/>
    <property type="molecule type" value="Genomic_DNA"/>
</dbReference>
<feature type="compositionally biased region" description="Low complexity" evidence="2">
    <location>
        <begin position="21"/>
        <end position="54"/>
    </location>
</feature>
<accession>A0A0F0KFE2</accession>
<name>A0A0F0KFE2_9MICO</name>
<dbReference type="InterPro" id="IPR007139">
    <property type="entry name" value="DUF349"/>
</dbReference>
<dbReference type="Proteomes" id="UP000033448">
    <property type="component" value="Unassembled WGS sequence"/>
</dbReference>
<organism evidence="3 4">
    <name type="scientific">Microbacterium azadirachtae</name>
    <dbReference type="NCBI Taxonomy" id="582680"/>
    <lineage>
        <taxon>Bacteria</taxon>
        <taxon>Bacillati</taxon>
        <taxon>Actinomycetota</taxon>
        <taxon>Actinomycetes</taxon>
        <taxon>Micrococcales</taxon>
        <taxon>Microbacteriaceae</taxon>
        <taxon>Microbacterium</taxon>
    </lineage>
</organism>
<evidence type="ECO:0000313" key="3">
    <source>
        <dbReference type="EMBL" id="KJL18850.1"/>
    </source>
</evidence>
<dbReference type="AlphaFoldDB" id="A0A0F0KFE2"/>
<evidence type="ECO:0000313" key="4">
    <source>
        <dbReference type="Proteomes" id="UP000033448"/>
    </source>
</evidence>
<feature type="compositionally biased region" description="Pro residues" evidence="2">
    <location>
        <begin position="70"/>
        <end position="88"/>
    </location>
</feature>
<dbReference type="RefSeq" id="WP_374700506.1">
    <property type="nucleotide sequence ID" value="NZ_FNGQ01000001.1"/>
</dbReference>
<reference evidence="3 4" key="1">
    <citation type="submission" date="2015-02" db="EMBL/GenBank/DDBJ databases">
        <title>Draft genome sequences of ten Microbacterium spp. with emphasis on heavy metal contaminated environments.</title>
        <authorList>
            <person name="Corretto E."/>
        </authorList>
    </citation>
    <scope>NUCLEOTIDE SEQUENCE [LARGE SCALE GENOMIC DNA]</scope>
    <source>
        <strain evidence="3 4">DSM 23848</strain>
    </source>
</reference>
<gene>
    <name evidence="3" type="ORF">RL72_03322</name>
</gene>
<evidence type="ECO:0008006" key="5">
    <source>
        <dbReference type="Google" id="ProtNLM"/>
    </source>
</evidence>
<sequence length="517" mass="55310">MSIEEHTPEDPATEQPSEQNAAPATDDAPETHAAATAAEAPAAESEAPAENAEVPAEEPAERTAAAAPAVPAPRPPATPRPPAMPRPPASAIRPAAPAAPAAPVVVDTAAAAEWGRVTDDGTVSVREGETWREVGQYPDGTPAEALAYFARKYEDLAFKVNTLEQRVQAGGSGAGDLAKQAQHLVTEVTDAAAVGDLAGLRARLDALAGSLAEASAAEAQEAKAAVDAAIAERTALVERSEAIAAQDLSSVQWKTVTEEMGALFDAWQSHQQNGPRLPKGVANQLWKRFRDARATVDRQRRAFYAELDETHKAARDRKSRLVERAEALAPKGVDGIPAYRGLLDEWKAAGRAGRKADDALWARFKAAGDALYSARAEQAAATEAESAPRIEARTALLEEAKAVADEPNLAKARALLTRIQRQWDEVGRIFPREKERALDDRLRVIEQELKAREDVDWKRNNPETKARAGAMSEQLQQAIAKLEAERDAAEKSGNAKALKEATEALEARRAWLDALGG</sequence>
<keyword evidence="1" id="KW-0175">Coiled coil</keyword>
<evidence type="ECO:0000256" key="2">
    <source>
        <dbReference type="SAM" id="MobiDB-lite"/>
    </source>
</evidence>
<keyword evidence="4" id="KW-1185">Reference proteome</keyword>
<protein>
    <recommendedName>
        <fullName evidence="5">DUF349 domain-containing protein</fullName>
    </recommendedName>
</protein>
<dbReference type="PATRIC" id="fig|582680.7.peg.3378"/>
<evidence type="ECO:0000256" key="1">
    <source>
        <dbReference type="SAM" id="Coils"/>
    </source>
</evidence>
<feature type="compositionally biased region" description="Low complexity" evidence="2">
    <location>
        <begin position="89"/>
        <end position="102"/>
    </location>
</feature>
<comment type="caution">
    <text evidence="3">The sequence shown here is derived from an EMBL/GenBank/DDBJ whole genome shotgun (WGS) entry which is preliminary data.</text>
</comment>
<proteinExistence type="predicted"/>
<feature type="coiled-coil region" evidence="1">
    <location>
        <begin position="465"/>
        <end position="508"/>
    </location>
</feature>
<feature type="region of interest" description="Disordered" evidence="2">
    <location>
        <begin position="1"/>
        <end position="102"/>
    </location>
</feature>
<dbReference type="Pfam" id="PF03993">
    <property type="entry name" value="DUF349"/>
    <property type="match status" value="3"/>
</dbReference>